<dbReference type="AlphaFoldDB" id="A0ABD3IAC4"/>
<protein>
    <submittedName>
        <fullName evidence="1">Uncharacterized protein</fullName>
    </submittedName>
</protein>
<reference evidence="1 2" key="1">
    <citation type="submission" date="2024-09" db="EMBL/GenBank/DDBJ databases">
        <title>Chromosome-scale assembly of Riccia sorocarpa.</title>
        <authorList>
            <person name="Paukszto L."/>
        </authorList>
    </citation>
    <scope>NUCLEOTIDE SEQUENCE [LARGE SCALE GENOMIC DNA]</scope>
    <source>
        <strain evidence="1">LP-2024</strain>
        <tissue evidence="1">Aerial parts of the thallus</tissue>
    </source>
</reference>
<dbReference type="Proteomes" id="UP001633002">
    <property type="component" value="Unassembled WGS sequence"/>
</dbReference>
<gene>
    <name evidence="1" type="ORF">R1sor_017407</name>
</gene>
<accession>A0ABD3IAC4</accession>
<sequence>MLNQKGGAVIKLAQGYKQLGLVLDEARTLKFPHPLMAAADRQGTLLLEFMPGCASGYGNEICSALKQVCEKVIDAHSSSSVIVESSETMEHNMEGLVKTAQKVDSASFIGLGAVGFRMPSHFVKGGSQVVFGPSMERFTKSGGTASTS</sequence>
<name>A0ABD3IAC4_9MARC</name>
<evidence type="ECO:0000313" key="1">
    <source>
        <dbReference type="EMBL" id="KAL3699385.1"/>
    </source>
</evidence>
<dbReference type="EMBL" id="JBJQOH010000001">
    <property type="protein sequence ID" value="KAL3699385.1"/>
    <property type="molecule type" value="Genomic_DNA"/>
</dbReference>
<comment type="caution">
    <text evidence="1">The sequence shown here is derived from an EMBL/GenBank/DDBJ whole genome shotgun (WGS) entry which is preliminary data.</text>
</comment>
<proteinExistence type="predicted"/>
<evidence type="ECO:0000313" key="2">
    <source>
        <dbReference type="Proteomes" id="UP001633002"/>
    </source>
</evidence>
<organism evidence="1 2">
    <name type="scientific">Riccia sorocarpa</name>
    <dbReference type="NCBI Taxonomy" id="122646"/>
    <lineage>
        <taxon>Eukaryota</taxon>
        <taxon>Viridiplantae</taxon>
        <taxon>Streptophyta</taxon>
        <taxon>Embryophyta</taxon>
        <taxon>Marchantiophyta</taxon>
        <taxon>Marchantiopsida</taxon>
        <taxon>Marchantiidae</taxon>
        <taxon>Marchantiales</taxon>
        <taxon>Ricciaceae</taxon>
        <taxon>Riccia</taxon>
    </lineage>
</organism>
<keyword evidence="2" id="KW-1185">Reference proteome</keyword>